<comment type="caution">
    <text evidence="1">The sequence shown here is derived from an EMBL/GenBank/DDBJ whole genome shotgun (WGS) entry which is preliminary data.</text>
</comment>
<gene>
    <name evidence="1" type="ORF">FNK824_LOCUS36173</name>
</gene>
<protein>
    <submittedName>
        <fullName evidence="1">Uncharacterized protein</fullName>
    </submittedName>
</protein>
<dbReference type="AlphaFoldDB" id="A0A820B2K4"/>
<reference evidence="1" key="1">
    <citation type="submission" date="2021-02" db="EMBL/GenBank/DDBJ databases">
        <authorList>
            <person name="Nowell W R."/>
        </authorList>
    </citation>
    <scope>NUCLEOTIDE SEQUENCE</scope>
</reference>
<proteinExistence type="predicted"/>
<dbReference type="Proteomes" id="UP000663874">
    <property type="component" value="Unassembled WGS sequence"/>
</dbReference>
<dbReference type="EMBL" id="CAJOBE010016328">
    <property type="protein sequence ID" value="CAF4199262.1"/>
    <property type="molecule type" value="Genomic_DNA"/>
</dbReference>
<name>A0A820B2K4_9BILA</name>
<accession>A0A820B2K4</accession>
<evidence type="ECO:0000313" key="1">
    <source>
        <dbReference type="EMBL" id="CAF4199262.1"/>
    </source>
</evidence>
<organism evidence="1 2">
    <name type="scientific">Rotaria sordida</name>
    <dbReference type="NCBI Taxonomy" id="392033"/>
    <lineage>
        <taxon>Eukaryota</taxon>
        <taxon>Metazoa</taxon>
        <taxon>Spiralia</taxon>
        <taxon>Gnathifera</taxon>
        <taxon>Rotifera</taxon>
        <taxon>Eurotatoria</taxon>
        <taxon>Bdelloidea</taxon>
        <taxon>Philodinida</taxon>
        <taxon>Philodinidae</taxon>
        <taxon>Rotaria</taxon>
    </lineage>
</organism>
<feature type="non-terminal residue" evidence="1">
    <location>
        <position position="1"/>
    </location>
</feature>
<evidence type="ECO:0000313" key="2">
    <source>
        <dbReference type="Proteomes" id="UP000663874"/>
    </source>
</evidence>
<sequence length="23" mass="2651">GETWDLFALWIARLGGKVFIKMV</sequence>